<dbReference type="Proteomes" id="UP000664578">
    <property type="component" value="Unassembled WGS sequence"/>
</dbReference>
<reference evidence="1" key="1">
    <citation type="submission" date="2020-12" db="EMBL/GenBank/DDBJ databases">
        <title>PHA producing bacteria isolated from mangrove.</title>
        <authorList>
            <person name="Zheng W."/>
            <person name="Yu S."/>
            <person name="Huang Y."/>
        </authorList>
    </citation>
    <scope>NUCLEOTIDE SEQUENCE</scope>
    <source>
        <strain evidence="1">GN22-4</strain>
    </source>
</reference>
<dbReference type="EMBL" id="JAEMWV010000005">
    <property type="protein sequence ID" value="MBN8252133.1"/>
    <property type="molecule type" value="Genomic_DNA"/>
</dbReference>
<dbReference type="RefSeq" id="WP_206782645.1">
    <property type="nucleotide sequence ID" value="NZ_CP060274.1"/>
</dbReference>
<comment type="caution">
    <text evidence="1">The sequence shown here is derived from an EMBL/GenBank/DDBJ whole genome shotgun (WGS) entry which is preliminary data.</text>
</comment>
<accession>A0A8I1MGD6</accession>
<organism evidence="1 2">
    <name type="scientific">Priestia flexa</name>
    <dbReference type="NCBI Taxonomy" id="86664"/>
    <lineage>
        <taxon>Bacteria</taxon>
        <taxon>Bacillati</taxon>
        <taxon>Bacillota</taxon>
        <taxon>Bacilli</taxon>
        <taxon>Bacillales</taxon>
        <taxon>Bacillaceae</taxon>
        <taxon>Priestia</taxon>
    </lineage>
</organism>
<protein>
    <submittedName>
        <fullName evidence="1">DNA phosphorothioation-dependent restriction protein DptG</fullName>
    </submittedName>
</protein>
<dbReference type="NCBIfam" id="TIGR03236">
    <property type="entry name" value="dnd_assoc_1"/>
    <property type="match status" value="1"/>
</dbReference>
<gene>
    <name evidence="1" type="primary">dptG</name>
    <name evidence="1" type="ORF">JF537_11160</name>
</gene>
<evidence type="ECO:0000313" key="1">
    <source>
        <dbReference type="EMBL" id="MBN8252133.1"/>
    </source>
</evidence>
<evidence type="ECO:0000313" key="2">
    <source>
        <dbReference type="Proteomes" id="UP000664578"/>
    </source>
</evidence>
<name>A0A8I1MGD6_9BACI</name>
<dbReference type="AlphaFoldDB" id="A0A8I1MGD6"/>
<dbReference type="InterPro" id="IPR017645">
    <property type="entry name" value="Dnd_assoc_1"/>
</dbReference>
<sequence>MVEQSNLQELKNSLSIKEGKIGLKHTINRKAKLFPFVTRGTERPKFKRGFEGVLGEFTRNICGNTFEGSLEIEDLIDEISKMVNVNKEDQVYLVQILNMVLQHKNGKIKVFHPHLFQYLSLSDGPEMKGEQEIGKFLADVLIEDSTEFQKIFEKQLSHDLISKLILDKLNGLSQIDIQKKYGSKLPFLSRYFQDDFLFLSKYEDYFKTHYELLVSYYYFIYISQLSLKLAQQSKANFTNNNEVYFTLDWEATSKSRKGYGYGYHLVKDAARNLLIHVNILEHLNTLIGTEDSKVYPELLDKYEALSEEESQSFLQLLKQWIIEYRVHSSLPEIEICSESTYSSLVNLLYSSIEEAYQKPSMQGPRNRYSLSIEEIGKKFFLKTRGSLGYMLNVSQDLFLLLTAVCLKNERKSLNQLFIDLENRGMYFDRYSKEEAVKLLDKLNLLDKKSDSGDAQYVKPIL</sequence>
<proteinExistence type="predicted"/>